<dbReference type="Proteomes" id="UP001162483">
    <property type="component" value="Unassembled WGS sequence"/>
</dbReference>
<dbReference type="EMBL" id="CATNWA010002809">
    <property type="protein sequence ID" value="CAI9543802.1"/>
    <property type="molecule type" value="Genomic_DNA"/>
</dbReference>
<keyword evidence="2" id="KW-0677">Repeat</keyword>
<dbReference type="InterPro" id="IPR001611">
    <property type="entry name" value="Leu-rich_rpt"/>
</dbReference>
<evidence type="ECO:0000256" key="1">
    <source>
        <dbReference type="ARBA" id="ARBA00022614"/>
    </source>
</evidence>
<protein>
    <submittedName>
        <fullName evidence="3">Uncharacterized protein</fullName>
    </submittedName>
</protein>
<gene>
    <name evidence="3" type="ORF">SPARVUS_LOCUS2372674</name>
</gene>
<proteinExistence type="predicted"/>
<keyword evidence="1" id="KW-0433">Leucine-rich repeat</keyword>
<evidence type="ECO:0000313" key="3">
    <source>
        <dbReference type="EMBL" id="CAI9543802.1"/>
    </source>
</evidence>
<organism evidence="3 4">
    <name type="scientific">Staurois parvus</name>
    <dbReference type="NCBI Taxonomy" id="386267"/>
    <lineage>
        <taxon>Eukaryota</taxon>
        <taxon>Metazoa</taxon>
        <taxon>Chordata</taxon>
        <taxon>Craniata</taxon>
        <taxon>Vertebrata</taxon>
        <taxon>Euteleostomi</taxon>
        <taxon>Amphibia</taxon>
        <taxon>Batrachia</taxon>
        <taxon>Anura</taxon>
        <taxon>Neobatrachia</taxon>
        <taxon>Ranoidea</taxon>
        <taxon>Ranidae</taxon>
        <taxon>Staurois</taxon>
    </lineage>
</organism>
<accession>A0ABN9B8A5</accession>
<dbReference type="Gene3D" id="3.80.10.10">
    <property type="entry name" value="Ribonuclease Inhibitor"/>
    <property type="match status" value="1"/>
</dbReference>
<dbReference type="PROSITE" id="PS51450">
    <property type="entry name" value="LRR"/>
    <property type="match status" value="1"/>
</dbReference>
<evidence type="ECO:0000313" key="4">
    <source>
        <dbReference type="Proteomes" id="UP001162483"/>
    </source>
</evidence>
<comment type="caution">
    <text evidence="3">The sequence shown here is derived from an EMBL/GenBank/DDBJ whole genome shotgun (WGS) entry which is preliminary data.</text>
</comment>
<evidence type="ECO:0000256" key="2">
    <source>
        <dbReference type="ARBA" id="ARBA00022737"/>
    </source>
</evidence>
<sequence length="112" mass="12967">MKAQNPASYLRTGVISRSLDMTEDSEISDYEMNQGNESGIRYITENLIQKLSKQENFSFVTALNFSLSKEGGKKFKYIENLEKCEKLEILNLSCNLIEKIEKNWRNRADFVS</sequence>
<dbReference type="PANTHER" id="PTHR45973">
    <property type="entry name" value="PROTEIN PHOSPHATASE 1 REGULATORY SUBUNIT SDS22-RELATED"/>
    <property type="match status" value="1"/>
</dbReference>
<reference evidence="3" key="1">
    <citation type="submission" date="2023-05" db="EMBL/GenBank/DDBJ databases">
        <authorList>
            <person name="Stuckert A."/>
        </authorList>
    </citation>
    <scope>NUCLEOTIDE SEQUENCE</scope>
</reference>
<dbReference type="InterPro" id="IPR032675">
    <property type="entry name" value="LRR_dom_sf"/>
</dbReference>
<dbReference type="PANTHER" id="PTHR45973:SF36">
    <property type="entry name" value="CENTRIOLIN"/>
    <property type="match status" value="1"/>
</dbReference>
<dbReference type="InterPro" id="IPR050576">
    <property type="entry name" value="Cilia_flagella_integrity"/>
</dbReference>
<keyword evidence="4" id="KW-1185">Reference proteome</keyword>
<name>A0ABN9B8A5_9NEOB</name>